<dbReference type="PANTHER" id="PTHR36305:SF1">
    <property type="entry name" value="PHOSPHATIDYLGLYCEROPHOSPHATASE A"/>
    <property type="match status" value="1"/>
</dbReference>
<dbReference type="EMBL" id="FQVD01000009">
    <property type="protein sequence ID" value="SHE97586.1"/>
    <property type="molecule type" value="Genomic_DNA"/>
</dbReference>
<dbReference type="CDD" id="cd06971">
    <property type="entry name" value="PgpA"/>
    <property type="match status" value="1"/>
</dbReference>
<dbReference type="OrthoDB" id="9804091at2"/>
<feature type="transmembrane region" description="Helical" evidence="1">
    <location>
        <begin position="102"/>
        <end position="119"/>
    </location>
</feature>
<keyword evidence="4" id="KW-1185">Reference proteome</keyword>
<dbReference type="STRING" id="871325.SAMN05444349_10923"/>
<feature type="transmembrane region" description="Helical" evidence="1">
    <location>
        <begin position="22"/>
        <end position="42"/>
    </location>
</feature>
<name>A0A1M4XW77_9BACE</name>
<dbReference type="GO" id="GO:0008962">
    <property type="term" value="F:phosphatidylglycerophosphatase activity"/>
    <property type="evidence" value="ECO:0007669"/>
    <property type="project" value="InterPro"/>
</dbReference>
<evidence type="ECO:0000313" key="4">
    <source>
        <dbReference type="Proteomes" id="UP000184436"/>
    </source>
</evidence>
<dbReference type="Proteomes" id="UP000184436">
    <property type="component" value="Unassembled WGS sequence"/>
</dbReference>
<organism evidence="3 4">
    <name type="scientific">Bacteroides faecichinchillae</name>
    <dbReference type="NCBI Taxonomy" id="871325"/>
    <lineage>
        <taxon>Bacteria</taxon>
        <taxon>Pseudomonadati</taxon>
        <taxon>Bacteroidota</taxon>
        <taxon>Bacteroidia</taxon>
        <taxon>Bacteroidales</taxon>
        <taxon>Bacteroidaceae</taxon>
        <taxon>Bacteroides</taxon>
    </lineage>
</organism>
<dbReference type="RefSeq" id="WP_025074387.1">
    <property type="nucleotide sequence ID" value="NZ_FQVD01000009.1"/>
</dbReference>
<gene>
    <name evidence="3" type="ORF">SAMN05444349_10923</name>
</gene>
<feature type="transmembrane region" description="Helical" evidence="1">
    <location>
        <begin position="140"/>
        <end position="158"/>
    </location>
</feature>
<proteinExistence type="predicted"/>
<keyword evidence="1" id="KW-1133">Transmembrane helix</keyword>
<evidence type="ECO:0000256" key="1">
    <source>
        <dbReference type="SAM" id="Phobius"/>
    </source>
</evidence>
<evidence type="ECO:0000259" key="2">
    <source>
        <dbReference type="Pfam" id="PF04608"/>
    </source>
</evidence>
<keyword evidence="1" id="KW-0472">Membrane</keyword>
<dbReference type="SUPFAM" id="SSF101307">
    <property type="entry name" value="YutG-like"/>
    <property type="match status" value="1"/>
</dbReference>
<evidence type="ECO:0000313" key="3">
    <source>
        <dbReference type="EMBL" id="SHE97586.1"/>
    </source>
</evidence>
<keyword evidence="1" id="KW-0812">Transmembrane</keyword>
<dbReference type="InterPro" id="IPR036681">
    <property type="entry name" value="PgpA-like_sf"/>
</dbReference>
<reference evidence="3 4" key="1">
    <citation type="submission" date="2016-11" db="EMBL/GenBank/DDBJ databases">
        <authorList>
            <person name="Jaros S."/>
            <person name="Januszkiewicz K."/>
            <person name="Wedrychowicz H."/>
        </authorList>
    </citation>
    <scope>NUCLEOTIDE SEQUENCE [LARGE SCALE GENOMIC DNA]</scope>
    <source>
        <strain evidence="3 4">DSM 26883</strain>
    </source>
</reference>
<dbReference type="PANTHER" id="PTHR36305">
    <property type="entry name" value="PHOSPHATIDYLGLYCEROPHOSPHATASE A"/>
    <property type="match status" value="1"/>
</dbReference>
<dbReference type="InterPro" id="IPR026037">
    <property type="entry name" value="PgpA"/>
</dbReference>
<dbReference type="Pfam" id="PF04608">
    <property type="entry name" value="PgpA"/>
    <property type="match status" value="1"/>
</dbReference>
<accession>A0A1M4XW77</accession>
<sequence>MKTPPFLPVLIGTGFGSGFSPVAPGTAGALLASIIWIVLYFLLPFSILLWVTAALVIFFTFAGIWAANKLESYWGEDPSRIVVDEMVGAWIPLLAVPANEQWFWYVIGAFCLFRIFDIVKPLGIRRMESLQGGVGVMMDDILAGIYSFILLIGVRWVIG</sequence>
<feature type="transmembrane region" description="Helical" evidence="1">
    <location>
        <begin position="47"/>
        <end position="67"/>
    </location>
</feature>
<dbReference type="GO" id="GO:0006629">
    <property type="term" value="P:lipid metabolic process"/>
    <property type="evidence" value="ECO:0007669"/>
    <property type="project" value="InterPro"/>
</dbReference>
<dbReference type="AlphaFoldDB" id="A0A1M4XW77"/>
<dbReference type="PIRSF" id="PIRSF006162">
    <property type="entry name" value="PgpA"/>
    <property type="match status" value="1"/>
</dbReference>
<feature type="domain" description="YutG/PgpA" evidence="2">
    <location>
        <begin position="11"/>
        <end position="154"/>
    </location>
</feature>
<protein>
    <submittedName>
        <fullName evidence="3">Phosphatidylglycerophosphatase A</fullName>
    </submittedName>
</protein>
<dbReference type="InterPro" id="IPR007686">
    <property type="entry name" value="YutG/PgpA"/>
</dbReference>